<dbReference type="FunFam" id="3.40.50.720:FF:000084">
    <property type="entry name" value="Short-chain dehydrogenase reductase"/>
    <property type="match status" value="1"/>
</dbReference>
<dbReference type="Pfam" id="PF13561">
    <property type="entry name" value="adh_short_C2"/>
    <property type="match status" value="1"/>
</dbReference>
<evidence type="ECO:0000313" key="4">
    <source>
        <dbReference type="Proteomes" id="UP000182063"/>
    </source>
</evidence>
<dbReference type="Gene3D" id="3.40.50.720">
    <property type="entry name" value="NAD(P)-binding Rossmann-like Domain"/>
    <property type="match status" value="1"/>
</dbReference>
<keyword evidence="2" id="KW-0560">Oxidoreductase</keyword>
<protein>
    <recommendedName>
        <fullName evidence="5">Short-chain dehydrogenase</fullName>
    </recommendedName>
</protein>
<dbReference type="RefSeq" id="WP_072596273.1">
    <property type="nucleotide sequence ID" value="NZ_CP018221.1"/>
</dbReference>
<dbReference type="PRINTS" id="PR00081">
    <property type="entry name" value="GDHRDH"/>
</dbReference>
<dbReference type="PRINTS" id="PR00080">
    <property type="entry name" value="SDRFAMILY"/>
</dbReference>
<dbReference type="SUPFAM" id="SSF51735">
    <property type="entry name" value="NAD(P)-binding Rossmann-fold domains"/>
    <property type="match status" value="1"/>
</dbReference>
<keyword evidence="4" id="KW-1185">Reference proteome</keyword>
<proteinExistence type="inferred from homology"/>
<dbReference type="KEGG" id="sphj:BSL82_04820"/>
<dbReference type="PROSITE" id="PS00061">
    <property type="entry name" value="ADH_SHORT"/>
    <property type="match status" value="1"/>
</dbReference>
<dbReference type="CDD" id="cd05233">
    <property type="entry name" value="SDR_c"/>
    <property type="match status" value="1"/>
</dbReference>
<dbReference type="InterPro" id="IPR002347">
    <property type="entry name" value="SDR_fam"/>
</dbReference>
<dbReference type="PANTHER" id="PTHR24321:SF15">
    <property type="entry name" value="OXIDOREDUCTASE UCPA"/>
    <property type="match status" value="1"/>
</dbReference>
<dbReference type="STRING" id="1921510.BSL82_04820"/>
<evidence type="ECO:0000313" key="3">
    <source>
        <dbReference type="EMBL" id="API58717.1"/>
    </source>
</evidence>
<accession>A0A1L3ZSW5</accession>
<dbReference type="PANTHER" id="PTHR24321">
    <property type="entry name" value="DEHYDROGENASES, SHORT CHAIN"/>
    <property type="match status" value="1"/>
</dbReference>
<sequence length="251" mass="26187">MKRLEGRVAIVTGAAQGIGQAIAQRFLEEGAFVMCADHQSTVHDSVAAYGDRARSTVVDVTNEAGMRAMVEATQEQWGGRVDILCNNAGISGRRLKLGDATEADFDEVTDIDLKGVFFGMKLVLPIMEAAGRGSIVNIASAAGLIAVPTLAIYTGAKSGVIGLTRAAAWEYGGANVRVNAICPGGVLTPLNRQFHEQQDAGASNNEWIKKHALGRLAEPSEIASVAAFLASDDASFITGVALPVDGGMTAE</sequence>
<evidence type="ECO:0000256" key="1">
    <source>
        <dbReference type="ARBA" id="ARBA00006484"/>
    </source>
</evidence>
<evidence type="ECO:0008006" key="5">
    <source>
        <dbReference type="Google" id="ProtNLM"/>
    </source>
</evidence>
<gene>
    <name evidence="3" type="ORF">BSL82_04820</name>
</gene>
<comment type="similarity">
    <text evidence="1">Belongs to the short-chain dehydrogenases/reductases (SDR) family.</text>
</comment>
<dbReference type="Proteomes" id="UP000182063">
    <property type="component" value="Chromosome"/>
</dbReference>
<reference evidence="4" key="1">
    <citation type="submission" date="2016-11" db="EMBL/GenBank/DDBJ databases">
        <title>Complete Genome Sequence of alachlor-degrading Sphingomonas sp. strain JJ-A5.</title>
        <authorList>
            <person name="Lee H."/>
            <person name="Ka J.-O."/>
        </authorList>
    </citation>
    <scope>NUCLEOTIDE SEQUENCE [LARGE SCALE GENOMIC DNA]</scope>
    <source>
        <strain evidence="4">JJ-A5</strain>
    </source>
</reference>
<dbReference type="GO" id="GO:0016491">
    <property type="term" value="F:oxidoreductase activity"/>
    <property type="evidence" value="ECO:0007669"/>
    <property type="project" value="UniProtKB-KW"/>
</dbReference>
<dbReference type="AlphaFoldDB" id="A0A1L3ZSW5"/>
<name>A0A1L3ZSW5_9SPHN</name>
<dbReference type="InterPro" id="IPR020904">
    <property type="entry name" value="Sc_DH/Rdtase_CS"/>
</dbReference>
<dbReference type="OrthoDB" id="5457012at2"/>
<evidence type="ECO:0000256" key="2">
    <source>
        <dbReference type="ARBA" id="ARBA00023002"/>
    </source>
</evidence>
<dbReference type="InterPro" id="IPR036291">
    <property type="entry name" value="NAD(P)-bd_dom_sf"/>
</dbReference>
<dbReference type="EMBL" id="CP018221">
    <property type="protein sequence ID" value="API58717.1"/>
    <property type="molecule type" value="Genomic_DNA"/>
</dbReference>
<dbReference type="NCBIfam" id="NF005559">
    <property type="entry name" value="PRK07231.1"/>
    <property type="match status" value="1"/>
</dbReference>
<organism evidence="3 4">
    <name type="scientific">Tardibacter chloracetimidivorans</name>
    <dbReference type="NCBI Taxonomy" id="1921510"/>
    <lineage>
        <taxon>Bacteria</taxon>
        <taxon>Pseudomonadati</taxon>
        <taxon>Pseudomonadota</taxon>
        <taxon>Alphaproteobacteria</taxon>
        <taxon>Sphingomonadales</taxon>
        <taxon>Sphingomonadaceae</taxon>
        <taxon>Tardibacter</taxon>
    </lineage>
</organism>